<name>A0ABP7Q5N8_9BACT</name>
<dbReference type="InterPro" id="IPR011990">
    <property type="entry name" value="TPR-like_helical_dom_sf"/>
</dbReference>
<accession>A0ABP7Q5N8</accession>
<dbReference type="InterPro" id="IPR011495">
    <property type="entry name" value="Sig_transdc_His_kin_sub2_dim/P"/>
</dbReference>
<feature type="signal peptide" evidence="9">
    <location>
        <begin position="1"/>
        <end position="23"/>
    </location>
</feature>
<dbReference type="InterPro" id="IPR036890">
    <property type="entry name" value="HATPase_C_sf"/>
</dbReference>
<evidence type="ECO:0000256" key="9">
    <source>
        <dbReference type="SAM" id="SignalP"/>
    </source>
</evidence>
<keyword evidence="8" id="KW-1133">Transmembrane helix</keyword>
<dbReference type="Pfam" id="PF13424">
    <property type="entry name" value="TPR_12"/>
    <property type="match status" value="1"/>
</dbReference>
<evidence type="ECO:0000313" key="12">
    <source>
        <dbReference type="Proteomes" id="UP001501556"/>
    </source>
</evidence>
<keyword evidence="6" id="KW-0418">Kinase</keyword>
<sequence length="704" mass="77683">MTPFVRFLFSASITGLVVSTALAAPLVPAPDSLLAAARQAPSDTARARTLLRLSAWYQSTDSARTRQYAQQALHLARQVASRPLEAAAWLRLGEGYQAHKRPQLALDLCQRALVLFAKLGDADQQGRCLYTLGRAQLSLGQYAQARAVFRQELALWQQAGNPRRTAEAYARLGESYGYNDATASEGLPYLLKSLKMAEEGKFPTVMLSVLRSLVSVYERQDDFKRALGYLRRELQVARDLNDPEKIGGAHIALGLLYQQDEQDSLSAMHLQAGLNLLQPRTAPQLDYEKGVAYYTLGELTAKKPGAAAAAIGHYRHAAALFRQKEGLGQQYVSTMTVLALFQLGQGQTVAARKTLAEAARTAPAVFYSVEGSYDVLAKVSAANREYADAYRYQQRYQGLHDSLFNEAKSQQLAEVTTRYETQEKEEKISALQRATALQHRTRTWLLAALAAVLLLSAATYWRYRRERRARREVQAKEVELAARNQQLLHTEEQLRRSLDDKEVLLKEVHHRVKNNLQVITSRLALQGQEPRANPLVRAALRDIENWVQSISLMHHMLYQSADLASVAFQPFLEQLVTQMHRTFAGGGAGTVTCAVHAPAVRLGSSTAVPLGLIINELLSNTYKHAFANGRAGHVDISLAPEPAGGYSLRVYDNGAGLPAGFSLAATASLGLRLVHSLVRKLKGTLAVKQPGVGTEFTLMFQEIE</sequence>
<protein>
    <recommendedName>
        <fullName evidence="2">histidine kinase</fullName>
        <ecNumber evidence="2">2.7.13.3</ecNumber>
    </recommendedName>
</protein>
<keyword evidence="7" id="KW-0067">ATP-binding</keyword>
<evidence type="ECO:0000256" key="5">
    <source>
        <dbReference type="ARBA" id="ARBA00022741"/>
    </source>
</evidence>
<keyword evidence="4" id="KW-0808">Transferase</keyword>
<evidence type="ECO:0000256" key="6">
    <source>
        <dbReference type="ARBA" id="ARBA00022777"/>
    </source>
</evidence>
<keyword evidence="3" id="KW-0597">Phosphoprotein</keyword>
<dbReference type="InterPro" id="IPR003594">
    <property type="entry name" value="HATPase_dom"/>
</dbReference>
<keyword evidence="9" id="KW-0732">Signal</keyword>
<evidence type="ECO:0000256" key="8">
    <source>
        <dbReference type="SAM" id="Phobius"/>
    </source>
</evidence>
<dbReference type="InterPro" id="IPR019734">
    <property type="entry name" value="TPR_rpt"/>
</dbReference>
<evidence type="ECO:0000256" key="1">
    <source>
        <dbReference type="ARBA" id="ARBA00000085"/>
    </source>
</evidence>
<dbReference type="EMBL" id="BAABDI010000014">
    <property type="protein sequence ID" value="GAA3977005.1"/>
    <property type="molecule type" value="Genomic_DNA"/>
</dbReference>
<dbReference type="Gene3D" id="3.30.450.20">
    <property type="entry name" value="PAS domain"/>
    <property type="match status" value="1"/>
</dbReference>
<evidence type="ECO:0000256" key="4">
    <source>
        <dbReference type="ARBA" id="ARBA00022679"/>
    </source>
</evidence>
<comment type="caution">
    <text evidence="11">The sequence shown here is derived from an EMBL/GenBank/DDBJ whole genome shotgun (WGS) entry which is preliminary data.</text>
</comment>
<dbReference type="Pfam" id="PF02518">
    <property type="entry name" value="HATPase_c"/>
    <property type="match status" value="1"/>
</dbReference>
<dbReference type="Gene3D" id="1.25.40.10">
    <property type="entry name" value="Tetratricopeptide repeat domain"/>
    <property type="match status" value="2"/>
</dbReference>
<evidence type="ECO:0000259" key="10">
    <source>
        <dbReference type="SMART" id="SM00387"/>
    </source>
</evidence>
<dbReference type="EC" id="2.7.13.3" evidence="2"/>
<dbReference type="RefSeq" id="WP_345124378.1">
    <property type="nucleotide sequence ID" value="NZ_BAABDI010000014.1"/>
</dbReference>
<feature type="transmembrane region" description="Helical" evidence="8">
    <location>
        <begin position="443"/>
        <end position="461"/>
    </location>
</feature>
<keyword evidence="8" id="KW-0472">Membrane</keyword>
<dbReference type="PANTHER" id="PTHR41523:SF8">
    <property type="entry name" value="ETHYLENE RESPONSE SENSOR PROTEIN"/>
    <property type="match status" value="1"/>
</dbReference>
<dbReference type="PANTHER" id="PTHR41523">
    <property type="entry name" value="TWO-COMPONENT SYSTEM SENSOR PROTEIN"/>
    <property type="match status" value="1"/>
</dbReference>
<keyword evidence="12" id="KW-1185">Reference proteome</keyword>
<comment type="catalytic activity">
    <reaction evidence="1">
        <text>ATP + protein L-histidine = ADP + protein N-phospho-L-histidine.</text>
        <dbReference type="EC" id="2.7.13.3"/>
    </reaction>
</comment>
<dbReference type="SMART" id="SM00028">
    <property type="entry name" value="TPR"/>
    <property type="match status" value="3"/>
</dbReference>
<feature type="domain" description="Histidine kinase/HSP90-like ATPase" evidence="10">
    <location>
        <begin position="605"/>
        <end position="704"/>
    </location>
</feature>
<dbReference type="Gene3D" id="3.30.565.10">
    <property type="entry name" value="Histidine kinase-like ATPase, C-terminal domain"/>
    <property type="match status" value="1"/>
</dbReference>
<dbReference type="Proteomes" id="UP001501556">
    <property type="component" value="Unassembled WGS sequence"/>
</dbReference>
<keyword evidence="5" id="KW-0547">Nucleotide-binding</keyword>
<evidence type="ECO:0000256" key="7">
    <source>
        <dbReference type="ARBA" id="ARBA00022840"/>
    </source>
</evidence>
<reference evidence="12" key="1">
    <citation type="journal article" date="2019" name="Int. J. Syst. Evol. Microbiol.">
        <title>The Global Catalogue of Microorganisms (GCM) 10K type strain sequencing project: providing services to taxonomists for standard genome sequencing and annotation.</title>
        <authorList>
            <consortium name="The Broad Institute Genomics Platform"/>
            <consortium name="The Broad Institute Genome Sequencing Center for Infectious Disease"/>
            <person name="Wu L."/>
            <person name="Ma J."/>
        </authorList>
    </citation>
    <scope>NUCLEOTIDE SEQUENCE [LARGE SCALE GENOMIC DNA]</scope>
    <source>
        <strain evidence="12">JCM 17217</strain>
    </source>
</reference>
<dbReference type="SUPFAM" id="SSF48452">
    <property type="entry name" value="TPR-like"/>
    <property type="match status" value="3"/>
</dbReference>
<dbReference type="Pfam" id="PF07568">
    <property type="entry name" value="HisKA_2"/>
    <property type="match status" value="1"/>
</dbReference>
<keyword evidence="8" id="KW-0812">Transmembrane</keyword>
<evidence type="ECO:0000256" key="3">
    <source>
        <dbReference type="ARBA" id="ARBA00022553"/>
    </source>
</evidence>
<evidence type="ECO:0000313" key="11">
    <source>
        <dbReference type="EMBL" id="GAA3977005.1"/>
    </source>
</evidence>
<evidence type="ECO:0000256" key="2">
    <source>
        <dbReference type="ARBA" id="ARBA00012438"/>
    </source>
</evidence>
<feature type="chain" id="PRO_5045198438" description="histidine kinase" evidence="9">
    <location>
        <begin position="24"/>
        <end position="704"/>
    </location>
</feature>
<proteinExistence type="predicted"/>
<dbReference type="SMART" id="SM00387">
    <property type="entry name" value="HATPase_c"/>
    <property type="match status" value="1"/>
</dbReference>
<dbReference type="SUPFAM" id="SSF55874">
    <property type="entry name" value="ATPase domain of HSP90 chaperone/DNA topoisomerase II/histidine kinase"/>
    <property type="match status" value="1"/>
</dbReference>
<organism evidence="11 12">
    <name type="scientific">Hymenobacter antarcticus</name>
    <dbReference type="NCBI Taxonomy" id="486270"/>
    <lineage>
        <taxon>Bacteria</taxon>
        <taxon>Pseudomonadati</taxon>
        <taxon>Bacteroidota</taxon>
        <taxon>Cytophagia</taxon>
        <taxon>Cytophagales</taxon>
        <taxon>Hymenobacteraceae</taxon>
        <taxon>Hymenobacter</taxon>
    </lineage>
</organism>
<gene>
    <name evidence="11" type="ORF">GCM10022407_22970</name>
</gene>